<evidence type="ECO:0000256" key="1">
    <source>
        <dbReference type="SAM" id="SignalP"/>
    </source>
</evidence>
<feature type="chain" id="PRO_5036717705" evidence="1">
    <location>
        <begin position="22"/>
        <end position="187"/>
    </location>
</feature>
<feature type="domain" description="Ysc84 actin-binding" evidence="2">
    <location>
        <begin position="99"/>
        <end position="183"/>
    </location>
</feature>
<comment type="caution">
    <text evidence="3">The sequence shown here is derived from an EMBL/GenBank/DDBJ whole genome shotgun (WGS) entry which is preliminary data.</text>
</comment>
<feature type="signal peptide" evidence="1">
    <location>
        <begin position="1"/>
        <end position="21"/>
    </location>
</feature>
<dbReference type="RefSeq" id="WP_167225366.1">
    <property type="nucleotide sequence ID" value="NZ_JAAQPH010000009.1"/>
</dbReference>
<dbReference type="AlphaFoldDB" id="A0A967EY72"/>
<dbReference type="Proteomes" id="UP000761264">
    <property type="component" value="Unassembled WGS sequence"/>
</dbReference>
<evidence type="ECO:0000313" key="4">
    <source>
        <dbReference type="Proteomes" id="UP000761264"/>
    </source>
</evidence>
<dbReference type="EMBL" id="JAAQPH010000009">
    <property type="protein sequence ID" value="NIA69608.1"/>
    <property type="molecule type" value="Genomic_DNA"/>
</dbReference>
<keyword evidence="1" id="KW-0732">Signal</keyword>
<proteinExistence type="predicted"/>
<dbReference type="CDD" id="cd11524">
    <property type="entry name" value="SYLF"/>
    <property type="match status" value="1"/>
</dbReference>
<organism evidence="3 4">
    <name type="scientific">Pelagibius litoralis</name>
    <dbReference type="NCBI Taxonomy" id="374515"/>
    <lineage>
        <taxon>Bacteria</taxon>
        <taxon>Pseudomonadati</taxon>
        <taxon>Pseudomonadota</taxon>
        <taxon>Alphaproteobacteria</taxon>
        <taxon>Rhodospirillales</taxon>
        <taxon>Rhodovibrionaceae</taxon>
        <taxon>Pelagibius</taxon>
    </lineage>
</organism>
<protein>
    <submittedName>
        <fullName evidence="3">Lipid-binding SYLF domain-containing protein</fullName>
    </submittedName>
</protein>
<name>A0A967EY72_9PROT</name>
<reference evidence="3" key="1">
    <citation type="submission" date="2020-03" db="EMBL/GenBank/DDBJ databases">
        <title>Genome of Pelagibius litoralis DSM 21314T.</title>
        <authorList>
            <person name="Wang G."/>
        </authorList>
    </citation>
    <scope>NUCLEOTIDE SEQUENCE</scope>
    <source>
        <strain evidence="3">DSM 21314</strain>
    </source>
</reference>
<gene>
    <name evidence="3" type="ORF">HBA54_13485</name>
</gene>
<sequence>MMRLPFPAMFTVLMAAMIVLAFQGAPARAEKAATIEQHSREALALLLQQSEAAKRLADDASGILVFPKIVKGGLIVGGQYGEGALFKSDDVAGYYSTASASFGLQAGLQTFGYAIFFLNDDGLKFLDNSDGWEIGTAPNVVLVDKGAGASLTTTSGRGNIYVFFFDQKGLMAGVTVEGTKITTINPE</sequence>
<evidence type="ECO:0000313" key="3">
    <source>
        <dbReference type="EMBL" id="NIA69608.1"/>
    </source>
</evidence>
<accession>A0A967EY72</accession>
<keyword evidence="4" id="KW-1185">Reference proteome</keyword>
<evidence type="ECO:0000259" key="2">
    <source>
        <dbReference type="Pfam" id="PF04366"/>
    </source>
</evidence>
<dbReference type="Pfam" id="PF04366">
    <property type="entry name" value="Ysc84"/>
    <property type="match status" value="1"/>
</dbReference>
<dbReference type="InterPro" id="IPR007461">
    <property type="entry name" value="Ysc84_actin-binding"/>
</dbReference>